<reference evidence="1" key="1">
    <citation type="submission" date="2023-11" db="EMBL/GenBank/DDBJ databases">
        <authorList>
            <person name="Poullet M."/>
        </authorList>
    </citation>
    <scope>NUCLEOTIDE SEQUENCE</scope>
    <source>
        <strain evidence="1">E1834</strain>
    </source>
</reference>
<comment type="caution">
    <text evidence="1">The sequence shown here is derived from an EMBL/GenBank/DDBJ whole genome shotgun (WGS) entry which is preliminary data.</text>
</comment>
<keyword evidence="2" id="KW-1185">Reference proteome</keyword>
<evidence type="ECO:0000313" key="2">
    <source>
        <dbReference type="Proteomes" id="UP001497535"/>
    </source>
</evidence>
<dbReference type="Proteomes" id="UP001497535">
    <property type="component" value="Unassembled WGS sequence"/>
</dbReference>
<gene>
    <name evidence="1" type="ORF">MENTE1834_LOCUS5490</name>
</gene>
<dbReference type="EMBL" id="CAVMJV010000004">
    <property type="protein sequence ID" value="CAK5024408.1"/>
    <property type="molecule type" value="Genomic_DNA"/>
</dbReference>
<proteinExistence type="predicted"/>
<name>A0ACB0XYV3_MELEN</name>
<protein>
    <submittedName>
        <fullName evidence="1">Uncharacterized protein</fullName>
    </submittedName>
</protein>
<sequence>MGHKNKLGHNTKHTIMGDWKGKERLSSQTTASSVLLHLLSSAHIISPSLVNTLETTASSSSTCSCTTHIDRPRATSRLRTSATTYLWTATSRLRTSATTYLRTTKI</sequence>
<accession>A0ACB0XYV3</accession>
<organism evidence="1 2">
    <name type="scientific">Meloidogyne enterolobii</name>
    <name type="common">Root-knot nematode worm</name>
    <name type="synonym">Meloidogyne mayaguensis</name>
    <dbReference type="NCBI Taxonomy" id="390850"/>
    <lineage>
        <taxon>Eukaryota</taxon>
        <taxon>Metazoa</taxon>
        <taxon>Ecdysozoa</taxon>
        <taxon>Nematoda</taxon>
        <taxon>Chromadorea</taxon>
        <taxon>Rhabditida</taxon>
        <taxon>Tylenchina</taxon>
        <taxon>Tylenchomorpha</taxon>
        <taxon>Tylenchoidea</taxon>
        <taxon>Meloidogynidae</taxon>
        <taxon>Meloidogyninae</taxon>
        <taxon>Meloidogyne</taxon>
    </lineage>
</organism>
<evidence type="ECO:0000313" key="1">
    <source>
        <dbReference type="EMBL" id="CAK5024408.1"/>
    </source>
</evidence>